<evidence type="ECO:0000313" key="3">
    <source>
        <dbReference type="EMBL" id="MFD1738331.1"/>
    </source>
</evidence>
<keyword evidence="2" id="KW-0560">Oxidoreductase</keyword>
<dbReference type="Pfam" id="PF13561">
    <property type="entry name" value="adh_short_C2"/>
    <property type="match status" value="1"/>
</dbReference>
<dbReference type="Proteomes" id="UP001597214">
    <property type="component" value="Unassembled WGS sequence"/>
</dbReference>
<dbReference type="NCBIfam" id="NF005214">
    <property type="entry name" value="PRK06701.1"/>
    <property type="match status" value="1"/>
</dbReference>
<comment type="similarity">
    <text evidence="1">Belongs to the short-chain dehydrogenases/reductases (SDR) family.</text>
</comment>
<dbReference type="CDD" id="cd05355">
    <property type="entry name" value="SDR_c1"/>
    <property type="match status" value="1"/>
</dbReference>
<comment type="caution">
    <text evidence="3">The sequence shown here is derived from an EMBL/GenBank/DDBJ whole genome shotgun (WGS) entry which is preliminary data.</text>
</comment>
<name>A0ABW4LTC6_9BACI</name>
<dbReference type="EMBL" id="JBHUEM010000044">
    <property type="protein sequence ID" value="MFD1738331.1"/>
    <property type="molecule type" value="Genomic_DNA"/>
</dbReference>
<dbReference type="InterPro" id="IPR020904">
    <property type="entry name" value="Sc_DH/Rdtase_CS"/>
</dbReference>
<accession>A0ABW4LTC6</accession>
<protein>
    <submittedName>
        <fullName evidence="3">SDR family oxidoreductase</fullName>
    </submittedName>
</protein>
<reference evidence="4" key="1">
    <citation type="journal article" date="2019" name="Int. J. Syst. Evol. Microbiol.">
        <title>The Global Catalogue of Microorganisms (GCM) 10K type strain sequencing project: providing services to taxonomists for standard genome sequencing and annotation.</title>
        <authorList>
            <consortium name="The Broad Institute Genomics Platform"/>
            <consortium name="The Broad Institute Genome Sequencing Center for Infectious Disease"/>
            <person name="Wu L."/>
            <person name="Ma J."/>
        </authorList>
    </citation>
    <scope>NUCLEOTIDE SEQUENCE [LARGE SCALE GENOMIC DNA]</scope>
    <source>
        <strain evidence="4">CCUG 49339</strain>
    </source>
</reference>
<dbReference type="PROSITE" id="PS00061">
    <property type="entry name" value="ADH_SHORT"/>
    <property type="match status" value="1"/>
</dbReference>
<dbReference type="SUPFAM" id="SSF51735">
    <property type="entry name" value="NAD(P)-binding Rossmann-fold domains"/>
    <property type="match status" value="1"/>
</dbReference>
<dbReference type="RefSeq" id="WP_377929541.1">
    <property type="nucleotide sequence ID" value="NZ_JBHUEM010000044.1"/>
</dbReference>
<evidence type="ECO:0000256" key="1">
    <source>
        <dbReference type="ARBA" id="ARBA00006484"/>
    </source>
</evidence>
<sequence length="297" mass="32138">MKKTPYGHFQKCEDIPIQFPPQHQDIHPGLQYVMKPEPISETASYLGSGKLKGKVALITGGDSGIGRAVAIAYAKEGADVVFAYLYEDYDASVTKSRVEQLGSRCLAIKGDLGQESFCQEVVRQTIQQFGKLDILINNAAEQFVAESILDISTEQLHRTFQSNIFSIFYVTKAALPYMTKGSAIINTASVVAYKGNKQLLDYSATKGAVVTFTRSLALQLADKGIRVNGVAPGPIWTPLIPSSFSAKDVMTFGNETELGRAGQPFELAPAYVFLGSNDSSFMTGEMLHVNGGQFVGG</sequence>
<dbReference type="PRINTS" id="PR00081">
    <property type="entry name" value="GDHRDH"/>
</dbReference>
<organism evidence="3 4">
    <name type="scientific">Bacillus salitolerans</name>
    <dbReference type="NCBI Taxonomy" id="1437434"/>
    <lineage>
        <taxon>Bacteria</taxon>
        <taxon>Bacillati</taxon>
        <taxon>Bacillota</taxon>
        <taxon>Bacilli</taxon>
        <taxon>Bacillales</taxon>
        <taxon>Bacillaceae</taxon>
        <taxon>Bacillus</taxon>
    </lineage>
</organism>
<dbReference type="PANTHER" id="PTHR48107">
    <property type="entry name" value="NADPH-DEPENDENT ALDEHYDE REDUCTASE-LIKE PROTEIN, CHLOROPLASTIC-RELATED"/>
    <property type="match status" value="1"/>
</dbReference>
<dbReference type="Gene3D" id="3.40.50.720">
    <property type="entry name" value="NAD(P)-binding Rossmann-like Domain"/>
    <property type="match status" value="1"/>
</dbReference>
<dbReference type="InterPro" id="IPR002347">
    <property type="entry name" value="SDR_fam"/>
</dbReference>
<dbReference type="InterPro" id="IPR036291">
    <property type="entry name" value="NAD(P)-bd_dom_sf"/>
</dbReference>
<proteinExistence type="inferred from homology"/>
<gene>
    <name evidence="3" type="ORF">ACFSCX_17545</name>
</gene>
<dbReference type="PANTHER" id="PTHR48107:SF16">
    <property type="entry name" value="NADPH-DEPENDENT ALDEHYDE REDUCTASE 1, CHLOROPLASTIC"/>
    <property type="match status" value="1"/>
</dbReference>
<keyword evidence="4" id="KW-1185">Reference proteome</keyword>
<evidence type="ECO:0000256" key="2">
    <source>
        <dbReference type="ARBA" id="ARBA00023002"/>
    </source>
</evidence>
<evidence type="ECO:0000313" key="4">
    <source>
        <dbReference type="Proteomes" id="UP001597214"/>
    </source>
</evidence>
<dbReference type="PRINTS" id="PR00080">
    <property type="entry name" value="SDRFAMILY"/>
</dbReference>